<dbReference type="OrthoDB" id="4211118at2"/>
<evidence type="ECO:0000313" key="2">
    <source>
        <dbReference type="Proteomes" id="UP000600026"/>
    </source>
</evidence>
<reference evidence="1" key="1">
    <citation type="submission" date="2020-09" db="EMBL/GenBank/DDBJ databases">
        <title>Whole genome shotgun sequence of Streptomyces xanthophaeus NBRC 12829.</title>
        <authorList>
            <person name="Komaki H."/>
            <person name="Tamura T."/>
        </authorList>
    </citation>
    <scope>NUCLEOTIDE SEQUENCE</scope>
    <source>
        <strain evidence="1">NBRC 12829</strain>
    </source>
</reference>
<evidence type="ECO:0000313" key="1">
    <source>
        <dbReference type="EMBL" id="GHI83671.1"/>
    </source>
</evidence>
<dbReference type="Proteomes" id="UP000600026">
    <property type="component" value="Unassembled WGS sequence"/>
</dbReference>
<sequence length="141" mass="15577">MTAAPSPVPSLTFAAWRPGPPPRYVPLAELLVRLGSFGLGLTWKVDLPDAPHGWIPSHEWATARHGIGTLRLLALVTPEVQFVDGNYDGYDADGRLVLELQEFDGTSWDVRSVDPWVLDEVRRWFPDARPSPPGAWGELPA</sequence>
<keyword evidence="2" id="KW-1185">Reference proteome</keyword>
<protein>
    <submittedName>
        <fullName evidence="1">Uncharacterized protein</fullName>
    </submittedName>
</protein>
<organism evidence="1 2">
    <name type="scientific">Streptomyces xanthophaeus</name>
    <dbReference type="NCBI Taxonomy" id="67385"/>
    <lineage>
        <taxon>Bacteria</taxon>
        <taxon>Bacillati</taxon>
        <taxon>Actinomycetota</taxon>
        <taxon>Actinomycetes</taxon>
        <taxon>Kitasatosporales</taxon>
        <taxon>Streptomycetaceae</taxon>
        <taxon>Streptomyces</taxon>
    </lineage>
</organism>
<dbReference type="EMBL" id="BNEE01000004">
    <property type="protein sequence ID" value="GHI83671.1"/>
    <property type="molecule type" value="Genomic_DNA"/>
</dbReference>
<proteinExistence type="predicted"/>
<accession>A0A919GSY0</accession>
<comment type="caution">
    <text evidence="1">The sequence shown here is derived from an EMBL/GenBank/DDBJ whole genome shotgun (WGS) entry which is preliminary data.</text>
</comment>
<dbReference type="AlphaFoldDB" id="A0A919GSY0"/>
<dbReference type="RefSeq" id="WP_051902851.1">
    <property type="nucleotide sequence ID" value="NZ_BNEE01000004.1"/>
</dbReference>
<gene>
    <name evidence="1" type="ORF">Sxan_10350</name>
</gene>
<name>A0A919GSY0_9ACTN</name>